<dbReference type="InterPro" id="IPR044730">
    <property type="entry name" value="RNase_H-like_dom_plant"/>
</dbReference>
<dbReference type="InterPro" id="IPR036397">
    <property type="entry name" value="RNaseH_sf"/>
</dbReference>
<dbReference type="Pfam" id="PF13966">
    <property type="entry name" value="zf-RVT"/>
    <property type="match status" value="1"/>
</dbReference>
<protein>
    <submittedName>
        <fullName evidence="3">Pentatricopeptide repeat-containing protein</fullName>
    </submittedName>
</protein>
<evidence type="ECO:0000313" key="4">
    <source>
        <dbReference type="Proteomes" id="UP000265520"/>
    </source>
</evidence>
<dbReference type="GO" id="GO:0003676">
    <property type="term" value="F:nucleic acid binding"/>
    <property type="evidence" value="ECO:0007669"/>
    <property type="project" value="InterPro"/>
</dbReference>
<feature type="non-terminal residue" evidence="3">
    <location>
        <position position="1"/>
    </location>
</feature>
<evidence type="ECO:0000259" key="1">
    <source>
        <dbReference type="Pfam" id="PF13456"/>
    </source>
</evidence>
<evidence type="ECO:0000313" key="3">
    <source>
        <dbReference type="EMBL" id="MCH95067.1"/>
    </source>
</evidence>
<dbReference type="AlphaFoldDB" id="A0A392N5I9"/>
<feature type="domain" description="RNase H type-1" evidence="1">
    <location>
        <begin position="171"/>
        <end position="229"/>
    </location>
</feature>
<dbReference type="EMBL" id="LXQA010028892">
    <property type="protein sequence ID" value="MCH95067.1"/>
    <property type="molecule type" value="Genomic_DNA"/>
</dbReference>
<accession>A0A392N5I9</accession>
<comment type="caution">
    <text evidence="3">The sequence shown here is derived from an EMBL/GenBank/DDBJ whole genome shotgun (WGS) entry which is preliminary data.</text>
</comment>
<dbReference type="CDD" id="cd06222">
    <property type="entry name" value="RNase_H_like"/>
    <property type="match status" value="1"/>
</dbReference>
<sequence length="255" mass="29524">TVAESIIRTPLFEEVKEDEMVRNYESHGNYTVKSGYKHYIKSKSVDQSFMKEGEWSSLWRIGAPPKTKHLLWRIRRGCLPTRKRLKERNNWVWNGIRDTAKDMAMRAVHMIKEWRSVNMVQQTNRPTTVVTAQIRRSATAEPISESVSRSTVLAEASRKVVEVQRRRTNKCMHKFTAAEGEATAILEAMREAISRRWTNIVFESDSKVVVDAIQANTQGISKLSSIIHQLSYCCNVIRTLRLSSLSDKRTWRLTR</sequence>
<evidence type="ECO:0000259" key="2">
    <source>
        <dbReference type="Pfam" id="PF13966"/>
    </source>
</evidence>
<organism evidence="3 4">
    <name type="scientific">Trifolium medium</name>
    <dbReference type="NCBI Taxonomy" id="97028"/>
    <lineage>
        <taxon>Eukaryota</taxon>
        <taxon>Viridiplantae</taxon>
        <taxon>Streptophyta</taxon>
        <taxon>Embryophyta</taxon>
        <taxon>Tracheophyta</taxon>
        <taxon>Spermatophyta</taxon>
        <taxon>Magnoliopsida</taxon>
        <taxon>eudicotyledons</taxon>
        <taxon>Gunneridae</taxon>
        <taxon>Pentapetalae</taxon>
        <taxon>rosids</taxon>
        <taxon>fabids</taxon>
        <taxon>Fabales</taxon>
        <taxon>Fabaceae</taxon>
        <taxon>Papilionoideae</taxon>
        <taxon>50 kb inversion clade</taxon>
        <taxon>NPAAA clade</taxon>
        <taxon>Hologalegina</taxon>
        <taxon>IRL clade</taxon>
        <taxon>Trifolieae</taxon>
        <taxon>Trifolium</taxon>
    </lineage>
</organism>
<dbReference type="Proteomes" id="UP000265520">
    <property type="component" value="Unassembled WGS sequence"/>
</dbReference>
<reference evidence="3 4" key="1">
    <citation type="journal article" date="2018" name="Front. Plant Sci.">
        <title>Red Clover (Trifolium pratense) and Zigzag Clover (T. medium) - A Picture of Genomic Similarities and Differences.</title>
        <authorList>
            <person name="Dluhosova J."/>
            <person name="Istvanek J."/>
            <person name="Nedelnik J."/>
            <person name="Repkova J."/>
        </authorList>
    </citation>
    <scope>NUCLEOTIDE SEQUENCE [LARGE SCALE GENOMIC DNA]</scope>
    <source>
        <strain evidence="4">cv. 10/8</strain>
        <tissue evidence="3">Leaf</tissue>
    </source>
</reference>
<name>A0A392N5I9_9FABA</name>
<feature type="domain" description="Reverse transcriptase zinc-binding" evidence="2">
    <location>
        <begin position="30"/>
        <end position="89"/>
    </location>
</feature>
<dbReference type="GO" id="GO:0004523">
    <property type="term" value="F:RNA-DNA hybrid ribonuclease activity"/>
    <property type="evidence" value="ECO:0007669"/>
    <property type="project" value="InterPro"/>
</dbReference>
<dbReference type="InterPro" id="IPR026960">
    <property type="entry name" value="RVT-Znf"/>
</dbReference>
<keyword evidence="4" id="KW-1185">Reference proteome</keyword>
<dbReference type="Pfam" id="PF13456">
    <property type="entry name" value="RVT_3"/>
    <property type="match status" value="1"/>
</dbReference>
<proteinExistence type="predicted"/>
<dbReference type="InterPro" id="IPR002156">
    <property type="entry name" value="RNaseH_domain"/>
</dbReference>
<dbReference type="Gene3D" id="3.30.420.10">
    <property type="entry name" value="Ribonuclease H-like superfamily/Ribonuclease H"/>
    <property type="match status" value="1"/>
</dbReference>
<gene>
    <name evidence="3" type="ORF">A2U01_0016040</name>
</gene>